<gene>
    <name evidence="4" type="ORF">OPV22_017636</name>
</gene>
<name>A0AAV8PHY6_ENSVE</name>
<organism evidence="4 5">
    <name type="scientific">Ensete ventricosum</name>
    <name type="common">Abyssinian banana</name>
    <name type="synonym">Musa ensete</name>
    <dbReference type="NCBI Taxonomy" id="4639"/>
    <lineage>
        <taxon>Eukaryota</taxon>
        <taxon>Viridiplantae</taxon>
        <taxon>Streptophyta</taxon>
        <taxon>Embryophyta</taxon>
        <taxon>Tracheophyta</taxon>
        <taxon>Spermatophyta</taxon>
        <taxon>Magnoliopsida</taxon>
        <taxon>Liliopsida</taxon>
        <taxon>Zingiberales</taxon>
        <taxon>Musaceae</taxon>
        <taxon>Ensete</taxon>
    </lineage>
</organism>
<dbReference type="PANTHER" id="PTHR47932">
    <property type="entry name" value="ATPASE EXPRESSION PROTEIN 3"/>
    <property type="match status" value="1"/>
</dbReference>
<evidence type="ECO:0000256" key="3">
    <source>
        <dbReference type="SAM" id="MobiDB-lite"/>
    </source>
</evidence>
<dbReference type="AlphaFoldDB" id="A0AAV8PHY6"/>
<evidence type="ECO:0000313" key="4">
    <source>
        <dbReference type="EMBL" id="KAJ8485151.1"/>
    </source>
</evidence>
<protein>
    <recommendedName>
        <fullName evidence="6">Pentacotripeptide-repeat region of PRORP domain-containing protein</fullName>
    </recommendedName>
</protein>
<reference evidence="4 5" key="1">
    <citation type="submission" date="2022-12" db="EMBL/GenBank/DDBJ databases">
        <title>Chromosome-scale assembly of the Ensete ventricosum genome.</title>
        <authorList>
            <person name="Dussert Y."/>
            <person name="Stocks J."/>
            <person name="Wendawek A."/>
            <person name="Woldeyes F."/>
            <person name="Nichols R.A."/>
            <person name="Borrell J.S."/>
        </authorList>
    </citation>
    <scope>NUCLEOTIDE SEQUENCE [LARGE SCALE GENOMIC DNA]</scope>
    <source>
        <strain evidence="5">cv. Maze</strain>
        <tissue evidence="4">Seeds</tissue>
    </source>
</reference>
<evidence type="ECO:0000313" key="5">
    <source>
        <dbReference type="Proteomes" id="UP001222027"/>
    </source>
</evidence>
<feature type="repeat" description="PPR" evidence="2">
    <location>
        <begin position="157"/>
        <end position="191"/>
    </location>
</feature>
<feature type="compositionally biased region" description="Basic and acidic residues" evidence="3">
    <location>
        <begin position="31"/>
        <end position="42"/>
    </location>
</feature>
<sequence length="197" mass="21285">MRMAKNPSLTALRRRPSHARPASAVASTDSHGSDGEHLRSDKASLRSCNDTLRSLLRSAVRRHRAEALSVLRGMLAPDSSCRPDSNTCAIVFSSWSKQSLPLDNEALGLLVQMANMGFFPTDAFHFTQLVNKLCRSGATSAAWDFLHAVKDAGGAVETPACNALLTGLATARDFARMNLLFSEMKGMGVRPNVANEK</sequence>
<dbReference type="PANTHER" id="PTHR47932:SF2">
    <property type="entry name" value="OS10G0484300 PROTEIN"/>
    <property type="match status" value="1"/>
</dbReference>
<dbReference type="PROSITE" id="PS51375">
    <property type="entry name" value="PPR"/>
    <property type="match status" value="1"/>
</dbReference>
<dbReference type="InterPro" id="IPR011990">
    <property type="entry name" value="TPR-like_helical_dom_sf"/>
</dbReference>
<dbReference type="InterPro" id="IPR002885">
    <property type="entry name" value="PPR_rpt"/>
</dbReference>
<evidence type="ECO:0000256" key="1">
    <source>
        <dbReference type="ARBA" id="ARBA00022737"/>
    </source>
</evidence>
<dbReference type="Proteomes" id="UP001222027">
    <property type="component" value="Unassembled WGS sequence"/>
</dbReference>
<dbReference type="NCBIfam" id="TIGR00756">
    <property type="entry name" value="PPR"/>
    <property type="match status" value="1"/>
</dbReference>
<dbReference type="EMBL" id="JAQQAF010000005">
    <property type="protein sequence ID" value="KAJ8485151.1"/>
    <property type="molecule type" value="Genomic_DNA"/>
</dbReference>
<proteinExistence type="predicted"/>
<accession>A0AAV8PHY6</accession>
<feature type="region of interest" description="Disordered" evidence="3">
    <location>
        <begin position="1"/>
        <end position="42"/>
    </location>
</feature>
<comment type="caution">
    <text evidence="4">The sequence shown here is derived from an EMBL/GenBank/DDBJ whole genome shotgun (WGS) entry which is preliminary data.</text>
</comment>
<keyword evidence="5" id="KW-1185">Reference proteome</keyword>
<dbReference type="Gene3D" id="1.25.40.10">
    <property type="entry name" value="Tetratricopeptide repeat domain"/>
    <property type="match status" value="1"/>
</dbReference>
<dbReference type="GO" id="GO:0003729">
    <property type="term" value="F:mRNA binding"/>
    <property type="evidence" value="ECO:0007669"/>
    <property type="project" value="TreeGrafter"/>
</dbReference>
<evidence type="ECO:0000256" key="2">
    <source>
        <dbReference type="PROSITE-ProRule" id="PRU00708"/>
    </source>
</evidence>
<keyword evidence="1" id="KW-0677">Repeat</keyword>
<evidence type="ECO:0008006" key="6">
    <source>
        <dbReference type="Google" id="ProtNLM"/>
    </source>
</evidence>